<dbReference type="PIRSF" id="PIRSF000412">
    <property type="entry name" value="SHMT"/>
    <property type="match status" value="1"/>
</dbReference>
<dbReference type="GO" id="GO:0032259">
    <property type="term" value="P:methylation"/>
    <property type="evidence" value="ECO:0007669"/>
    <property type="project" value="UniProtKB-KW"/>
</dbReference>
<evidence type="ECO:0000256" key="6">
    <source>
        <dbReference type="HAMAP-Rule" id="MF_00051"/>
    </source>
</evidence>
<dbReference type="Gene3D" id="3.90.1150.10">
    <property type="entry name" value="Aspartate Aminotransferase, domain 1"/>
    <property type="match status" value="1"/>
</dbReference>
<dbReference type="EC" id="2.1.2.1" evidence="6"/>
<dbReference type="UniPathway" id="UPA00288">
    <property type="reaction ID" value="UER01023"/>
</dbReference>
<keyword evidence="3 6" id="KW-0554">One-carbon metabolism</keyword>
<comment type="subcellular location">
    <subcellularLocation>
        <location evidence="6">Cytoplasm</location>
    </subcellularLocation>
</comment>
<dbReference type="InterPro" id="IPR015422">
    <property type="entry name" value="PyrdxlP-dep_Trfase_small"/>
</dbReference>
<evidence type="ECO:0000256" key="4">
    <source>
        <dbReference type="ARBA" id="ARBA00022679"/>
    </source>
</evidence>
<dbReference type="PROSITE" id="PS00096">
    <property type="entry name" value="SHMT"/>
    <property type="match status" value="1"/>
</dbReference>
<dbReference type="InterPro" id="IPR039429">
    <property type="entry name" value="SHMT-like_dom"/>
</dbReference>
<dbReference type="InterPro" id="IPR015421">
    <property type="entry name" value="PyrdxlP-dep_Trfase_major"/>
</dbReference>
<proteinExistence type="inferred from homology"/>
<keyword evidence="9" id="KW-0489">Methyltransferase</keyword>
<comment type="catalytic activity">
    <reaction evidence="6">
        <text>(6R)-5,10-methylene-5,6,7,8-tetrahydrofolate + glycine + H2O = (6S)-5,6,7,8-tetrahydrofolate + L-serine</text>
        <dbReference type="Rhea" id="RHEA:15481"/>
        <dbReference type="ChEBI" id="CHEBI:15377"/>
        <dbReference type="ChEBI" id="CHEBI:15636"/>
        <dbReference type="ChEBI" id="CHEBI:33384"/>
        <dbReference type="ChEBI" id="CHEBI:57305"/>
        <dbReference type="ChEBI" id="CHEBI:57453"/>
        <dbReference type="EC" id="2.1.2.1"/>
    </reaction>
</comment>
<dbReference type="InterPro" id="IPR015424">
    <property type="entry name" value="PyrdxlP-dep_Trfase"/>
</dbReference>
<evidence type="ECO:0000256" key="3">
    <source>
        <dbReference type="ARBA" id="ARBA00022563"/>
    </source>
</evidence>
<dbReference type="GO" id="GO:0030170">
    <property type="term" value="F:pyridoxal phosphate binding"/>
    <property type="evidence" value="ECO:0007669"/>
    <property type="project" value="UniProtKB-UniRule"/>
</dbReference>
<dbReference type="GO" id="GO:0019264">
    <property type="term" value="P:glycine biosynthetic process from serine"/>
    <property type="evidence" value="ECO:0007669"/>
    <property type="project" value="UniProtKB-UniRule"/>
</dbReference>
<feature type="domain" description="Serine hydroxymethyltransferase-like" evidence="8">
    <location>
        <begin position="5"/>
        <end position="383"/>
    </location>
</feature>
<comment type="caution">
    <text evidence="9">The sequence shown here is derived from an EMBL/GenBank/DDBJ whole genome shotgun (WGS) entry which is preliminary data.</text>
</comment>
<dbReference type="InterPro" id="IPR001085">
    <property type="entry name" value="Ser_HO-MeTrfase"/>
</dbReference>
<dbReference type="AlphaFoldDB" id="A0A1G2PI05"/>
<keyword evidence="6" id="KW-0028">Amino-acid biosynthesis</keyword>
<comment type="similarity">
    <text evidence="2 6">Belongs to the SHMT family.</text>
</comment>
<dbReference type="NCBIfam" id="NF000586">
    <property type="entry name" value="PRK00011.1"/>
    <property type="match status" value="1"/>
</dbReference>
<evidence type="ECO:0000313" key="9">
    <source>
        <dbReference type="EMBL" id="OHA47251.1"/>
    </source>
</evidence>
<feature type="modified residue" description="N6-(pyridoxal phosphate)lysine" evidence="6 7">
    <location>
        <position position="230"/>
    </location>
</feature>
<dbReference type="HAMAP" id="MF_00051">
    <property type="entry name" value="SHMT"/>
    <property type="match status" value="1"/>
</dbReference>
<evidence type="ECO:0000256" key="1">
    <source>
        <dbReference type="ARBA" id="ARBA00001933"/>
    </source>
</evidence>
<protein>
    <recommendedName>
        <fullName evidence="6">Serine hydroxymethyltransferase</fullName>
        <shortName evidence="6">SHMT</shortName>
        <shortName evidence="6">Serine methylase</shortName>
        <ecNumber evidence="6">2.1.2.1</ecNumber>
    </recommendedName>
</protein>
<evidence type="ECO:0000256" key="2">
    <source>
        <dbReference type="ARBA" id="ARBA00006376"/>
    </source>
</evidence>
<dbReference type="PANTHER" id="PTHR11680">
    <property type="entry name" value="SERINE HYDROXYMETHYLTRANSFERASE"/>
    <property type="match status" value="1"/>
</dbReference>
<comment type="subunit">
    <text evidence="6">Homodimer.</text>
</comment>
<name>A0A1G2PI05_9BACT</name>
<dbReference type="InterPro" id="IPR049943">
    <property type="entry name" value="Ser_HO-MeTrfase-like"/>
</dbReference>
<comment type="pathway">
    <text evidence="6">Amino-acid biosynthesis; glycine biosynthesis; glycine from L-serine: step 1/1.</text>
</comment>
<feature type="binding site" evidence="6">
    <location>
        <begin position="352"/>
        <end position="354"/>
    </location>
    <ligand>
        <name>(6S)-5,6,7,8-tetrahydrofolate</name>
        <dbReference type="ChEBI" id="CHEBI:57453"/>
    </ligand>
</feature>
<evidence type="ECO:0000313" key="10">
    <source>
        <dbReference type="Proteomes" id="UP000178869"/>
    </source>
</evidence>
<keyword evidence="4 6" id="KW-0808">Transferase</keyword>
<comment type="cofactor">
    <cofactor evidence="1 6 7">
        <name>pyridoxal 5'-phosphate</name>
        <dbReference type="ChEBI" id="CHEBI:597326"/>
    </cofactor>
</comment>
<dbReference type="Gene3D" id="3.40.640.10">
    <property type="entry name" value="Type I PLP-dependent aspartate aminotransferase-like (Major domain)"/>
    <property type="match status" value="1"/>
</dbReference>
<dbReference type="CDD" id="cd00378">
    <property type="entry name" value="SHMT"/>
    <property type="match status" value="1"/>
</dbReference>
<accession>A0A1G2PI05</accession>
<feature type="binding site" evidence="6">
    <location>
        <begin position="125"/>
        <end position="127"/>
    </location>
    <ligand>
        <name>(6S)-5,6,7,8-tetrahydrofolate</name>
        <dbReference type="ChEBI" id="CHEBI:57453"/>
    </ligand>
</feature>
<dbReference type="Pfam" id="PF00464">
    <property type="entry name" value="SHMT"/>
    <property type="match status" value="1"/>
</dbReference>
<reference evidence="9 10" key="1">
    <citation type="journal article" date="2016" name="Nat. Commun.">
        <title>Thousands of microbial genomes shed light on interconnected biogeochemical processes in an aquifer system.</title>
        <authorList>
            <person name="Anantharaman K."/>
            <person name="Brown C.T."/>
            <person name="Hug L.A."/>
            <person name="Sharon I."/>
            <person name="Castelle C.J."/>
            <person name="Probst A.J."/>
            <person name="Thomas B.C."/>
            <person name="Singh A."/>
            <person name="Wilkins M.J."/>
            <person name="Karaoz U."/>
            <person name="Brodie E.L."/>
            <person name="Williams K.H."/>
            <person name="Hubbard S.S."/>
            <person name="Banfield J.F."/>
        </authorList>
    </citation>
    <scope>NUCLEOTIDE SEQUENCE [LARGE SCALE GENOMIC DNA]</scope>
</reference>
<feature type="binding site" evidence="6">
    <location>
        <position position="121"/>
    </location>
    <ligand>
        <name>(6S)-5,6,7,8-tetrahydrofolate</name>
        <dbReference type="ChEBI" id="CHEBI:57453"/>
    </ligand>
</feature>
<organism evidence="9 10">
    <name type="scientific">Candidatus Terrybacteria bacterium RIFCSPHIGHO2_01_FULL_43_35</name>
    <dbReference type="NCBI Taxonomy" id="1802361"/>
    <lineage>
        <taxon>Bacteria</taxon>
        <taxon>Candidatus Terryibacteriota</taxon>
    </lineage>
</organism>
<comment type="function">
    <text evidence="6">Catalyzes the reversible interconversion of serine and glycine with tetrahydrofolate (THF) serving as the one-carbon carrier. This reaction serves as the major source of one-carbon groups required for the biosynthesis of purines, thymidylate, methionine, and other important biomolecules. Also exhibits THF-independent aldolase activity toward beta-hydroxyamino acids, producing glycine and aldehydes, via a retro-aldol mechanism.</text>
</comment>
<gene>
    <name evidence="6" type="primary">glyA</name>
    <name evidence="9" type="ORF">A2828_00065</name>
</gene>
<dbReference type="PANTHER" id="PTHR11680:SF35">
    <property type="entry name" value="SERINE HYDROXYMETHYLTRANSFERASE 1"/>
    <property type="match status" value="1"/>
</dbReference>
<comment type="pathway">
    <text evidence="6">One-carbon metabolism; tetrahydrofolate interconversion.</text>
</comment>
<keyword evidence="5 6" id="KW-0663">Pyridoxal phosphate</keyword>
<dbReference type="InterPro" id="IPR019798">
    <property type="entry name" value="Ser_HO-MeTrfase_PLP_BS"/>
</dbReference>
<evidence type="ECO:0000259" key="8">
    <source>
        <dbReference type="Pfam" id="PF00464"/>
    </source>
</evidence>
<evidence type="ECO:0000256" key="5">
    <source>
        <dbReference type="ARBA" id="ARBA00022898"/>
    </source>
</evidence>
<dbReference type="GO" id="GO:0005737">
    <property type="term" value="C:cytoplasm"/>
    <property type="evidence" value="ECO:0007669"/>
    <property type="project" value="UniProtKB-SubCell"/>
</dbReference>
<dbReference type="UniPathway" id="UPA00193"/>
<dbReference type="GO" id="GO:0035999">
    <property type="term" value="P:tetrahydrofolate interconversion"/>
    <property type="evidence" value="ECO:0007669"/>
    <property type="project" value="UniProtKB-UniRule"/>
</dbReference>
<feature type="site" description="Plays an important role in substrate specificity" evidence="6">
    <location>
        <position position="229"/>
    </location>
</feature>
<dbReference type="SUPFAM" id="SSF53383">
    <property type="entry name" value="PLP-dependent transferases"/>
    <property type="match status" value="1"/>
</dbReference>
<comment type="caution">
    <text evidence="6">Lacks conserved residue(s) required for the propagation of feature annotation.</text>
</comment>
<dbReference type="Proteomes" id="UP000178869">
    <property type="component" value="Unassembled WGS sequence"/>
</dbReference>
<dbReference type="EMBL" id="MHSR01000005">
    <property type="protein sequence ID" value="OHA47251.1"/>
    <property type="molecule type" value="Genomic_DNA"/>
</dbReference>
<evidence type="ECO:0000256" key="7">
    <source>
        <dbReference type="PIRSR" id="PIRSR000412-50"/>
    </source>
</evidence>
<sequence length="410" mass="45137">MDYIKKTSPKIAALLAAEKRRQNETIDLIASENIISPAVRLAQASFFSNKYAEGYAGKRYYPGNEFADQLENYVQKLAVRTFNLSPNVWKVNVQPYSGSPANLEVYNALLGFGDTIMGLGLSNGGHLTHGHKVNFSGKAYRVVHYGVNDKTGRIDYEEMARLAKANKPKLIISGATAYSRAIDFQKIGRLAKLIGAWHMADISHIAGLVAAKIHPSPFPWADIVTTTTHKTLRGPRAAMIFSKKHLSDRIDRSVFPGMQGGPHLNIIAALGLALEEANTSLFRKYQNEVVKNAKVLAKALSDYSFNIVSGGTDNHLMLIDLKSKNINGLDAEKLLERAGIIANRNTVPGDATPFNPSGLRIGTPSATTRGMGTNEMKQIAKWIHELIDDKRSSKAVLLEVRKLTRRYPLK</sequence>
<keyword evidence="6" id="KW-0963">Cytoplasm</keyword>
<dbReference type="GO" id="GO:0008168">
    <property type="term" value="F:methyltransferase activity"/>
    <property type="evidence" value="ECO:0007669"/>
    <property type="project" value="UniProtKB-KW"/>
</dbReference>
<dbReference type="GO" id="GO:0004372">
    <property type="term" value="F:glycine hydroxymethyltransferase activity"/>
    <property type="evidence" value="ECO:0007669"/>
    <property type="project" value="UniProtKB-UniRule"/>
</dbReference>